<dbReference type="Pfam" id="PF02579">
    <property type="entry name" value="Nitro_FeMo-Co"/>
    <property type="match status" value="1"/>
</dbReference>
<dbReference type="SUPFAM" id="SSF53146">
    <property type="entry name" value="Nitrogenase accessory factor-like"/>
    <property type="match status" value="1"/>
</dbReference>
<protein>
    <submittedName>
        <fullName evidence="5">Dinitrogenase iron-molybdenum cofactor biosynthesis protein</fullName>
    </submittedName>
</protein>
<accession>A0ABT1TH06</accession>
<evidence type="ECO:0000259" key="3">
    <source>
        <dbReference type="Pfam" id="PF02579"/>
    </source>
</evidence>
<evidence type="ECO:0000259" key="4">
    <source>
        <dbReference type="Pfam" id="PF16844"/>
    </source>
</evidence>
<comment type="similarity">
    <text evidence="1">Belongs to the NifX/NifY family.</text>
</comment>
<evidence type="ECO:0000256" key="2">
    <source>
        <dbReference type="ARBA" id="ARBA00023231"/>
    </source>
</evidence>
<dbReference type="PANTHER" id="PTHR33937">
    <property type="entry name" value="IRON-MOLYBDENUM PROTEIN-RELATED-RELATED"/>
    <property type="match status" value="1"/>
</dbReference>
<proteinExistence type="inferred from homology"/>
<dbReference type="InterPro" id="IPR003731">
    <property type="entry name" value="Di-Nase_FeMo-co_biosynth"/>
</dbReference>
<dbReference type="InterPro" id="IPR036105">
    <property type="entry name" value="DiNase_FeMo-co_biosyn_sf"/>
</dbReference>
<gene>
    <name evidence="5" type="ORF">NP590_10510</name>
</gene>
<dbReference type="CDD" id="cd00853">
    <property type="entry name" value="NifX"/>
    <property type="match status" value="1"/>
</dbReference>
<dbReference type="Proteomes" id="UP001524499">
    <property type="component" value="Unassembled WGS sequence"/>
</dbReference>
<organism evidence="5 6">
    <name type="scientific">Methylomonas subterranea</name>
    <dbReference type="NCBI Taxonomy" id="2952225"/>
    <lineage>
        <taxon>Bacteria</taxon>
        <taxon>Pseudomonadati</taxon>
        <taxon>Pseudomonadota</taxon>
        <taxon>Gammaproteobacteria</taxon>
        <taxon>Methylococcales</taxon>
        <taxon>Methylococcaceae</taxon>
        <taxon>Methylomonas</taxon>
    </lineage>
</organism>
<dbReference type="Pfam" id="PF16844">
    <property type="entry name" value="DIMCO_N"/>
    <property type="match status" value="1"/>
</dbReference>
<sequence>MSQLSRELALRIALATRVLPGVDVPQLLGILHEKVGSPLDDEKLKSITVTNLKTGIGSLDGEEDGEDIGIGLANIKLAVRYLWGEEDEDEGLPEIQTYKDGDMPESIRVAVASNSGALLNGHFGSCIRFLVYQLSRTECRLIDIRSTIEADNADDRNLFRATLIEDCHVLFVQSIGGPAAAKVIRADIYPIKVPDVIDAVDKLTEFQSVFDAAPPWMAKALGRGAEERKRFVAHE</sequence>
<dbReference type="InterPro" id="IPR034169">
    <property type="entry name" value="NifX-like"/>
</dbReference>
<comment type="caution">
    <text evidence="5">The sequence shown here is derived from an EMBL/GenBank/DDBJ whole genome shotgun (WGS) entry which is preliminary data.</text>
</comment>
<keyword evidence="2" id="KW-0535">Nitrogen fixation</keyword>
<feature type="domain" description="Dinitrogenase iron-molybdenum cofactor N-terminal" evidence="4">
    <location>
        <begin position="4"/>
        <end position="94"/>
    </location>
</feature>
<evidence type="ECO:0000313" key="6">
    <source>
        <dbReference type="Proteomes" id="UP001524499"/>
    </source>
</evidence>
<reference evidence="5 6" key="1">
    <citation type="submission" date="2022-07" db="EMBL/GenBank/DDBJ databases">
        <title>Methylomonas rivi sp. nov., Methylomonas rosea sp. nov., Methylomonas aureus sp. nov. and Methylomonas subterranea sp. nov., four novel methanotrophs isolated from a freshwater creek and the deep terrestrial subsurface.</title>
        <authorList>
            <person name="Abin C."/>
            <person name="Sankaranarayanan K."/>
            <person name="Garner C."/>
            <person name="Sindelar R."/>
            <person name="Kotary K."/>
            <person name="Garner R."/>
            <person name="Barclay S."/>
            <person name="Lawson P."/>
            <person name="Krumholz L."/>
        </authorList>
    </citation>
    <scope>NUCLEOTIDE SEQUENCE [LARGE SCALE GENOMIC DNA]</scope>
    <source>
        <strain evidence="5 6">SURF-2</strain>
    </source>
</reference>
<evidence type="ECO:0000313" key="5">
    <source>
        <dbReference type="EMBL" id="MCQ8104536.1"/>
    </source>
</evidence>
<evidence type="ECO:0000256" key="1">
    <source>
        <dbReference type="ARBA" id="ARBA00010285"/>
    </source>
</evidence>
<dbReference type="EMBL" id="JANIBJ010000017">
    <property type="protein sequence ID" value="MCQ8104536.1"/>
    <property type="molecule type" value="Genomic_DNA"/>
</dbReference>
<dbReference type="RefSeq" id="WP_256602334.1">
    <property type="nucleotide sequence ID" value="NZ_JANIBJ010000017.1"/>
</dbReference>
<dbReference type="InterPro" id="IPR051840">
    <property type="entry name" value="NifX/NifY_domain"/>
</dbReference>
<dbReference type="Gene3D" id="3.30.420.130">
    <property type="entry name" value="Dinitrogenase iron-molybdenum cofactor biosynthesis domain"/>
    <property type="match status" value="1"/>
</dbReference>
<dbReference type="InterPro" id="IPR031763">
    <property type="entry name" value="NafY_N"/>
</dbReference>
<feature type="domain" description="Dinitrogenase iron-molybdenum cofactor biosynthesis" evidence="3">
    <location>
        <begin position="117"/>
        <end position="197"/>
    </location>
</feature>
<dbReference type="Gene3D" id="1.10.150.590">
    <property type="entry name" value="Dinitrogenase iron-molybdenum cofactor, N-terminal"/>
    <property type="match status" value="1"/>
</dbReference>
<keyword evidence="6" id="KW-1185">Reference proteome</keyword>
<dbReference type="PANTHER" id="PTHR33937:SF1">
    <property type="entry name" value="IRON-MOLIBDENUM COFACTOR PROCESSING PROTEIN"/>
    <property type="match status" value="1"/>
</dbReference>
<name>A0ABT1TH06_9GAMM</name>
<dbReference type="InterPro" id="IPR038127">
    <property type="entry name" value="NafY_N_sf"/>
</dbReference>